<dbReference type="PANTHER" id="PTHR24321">
    <property type="entry name" value="DEHYDROGENASES, SHORT CHAIN"/>
    <property type="match status" value="1"/>
</dbReference>
<name>A0ABW3HYB6_9BACL</name>
<dbReference type="PRINTS" id="PR00080">
    <property type="entry name" value="SDRFAMILY"/>
</dbReference>
<feature type="domain" description="Ketoreductase" evidence="4">
    <location>
        <begin position="6"/>
        <end position="187"/>
    </location>
</feature>
<evidence type="ECO:0000313" key="5">
    <source>
        <dbReference type="EMBL" id="MFD0962240.1"/>
    </source>
</evidence>
<protein>
    <submittedName>
        <fullName evidence="5">SDR family NAD(P)-dependent oxidoreductase</fullName>
        <ecNumber evidence="5">1.1.1.-</ecNumber>
    </submittedName>
</protein>
<keyword evidence="3" id="KW-0520">NAD</keyword>
<dbReference type="InterPro" id="IPR057326">
    <property type="entry name" value="KR_dom"/>
</dbReference>
<organism evidence="5 6">
    <name type="scientific">Paenibacillus chungangensis</name>
    <dbReference type="NCBI Taxonomy" id="696535"/>
    <lineage>
        <taxon>Bacteria</taxon>
        <taxon>Bacillati</taxon>
        <taxon>Bacillota</taxon>
        <taxon>Bacilli</taxon>
        <taxon>Bacillales</taxon>
        <taxon>Paenibacillaceae</taxon>
        <taxon>Paenibacillus</taxon>
    </lineage>
</organism>
<dbReference type="GO" id="GO:0016491">
    <property type="term" value="F:oxidoreductase activity"/>
    <property type="evidence" value="ECO:0007669"/>
    <property type="project" value="UniProtKB-KW"/>
</dbReference>
<accession>A0ABW3HYB6</accession>
<dbReference type="Gene3D" id="3.40.50.720">
    <property type="entry name" value="NAD(P)-binding Rossmann-like Domain"/>
    <property type="match status" value="1"/>
</dbReference>
<dbReference type="PANTHER" id="PTHR24321:SF8">
    <property type="entry name" value="ESTRADIOL 17-BETA-DEHYDROGENASE 8-RELATED"/>
    <property type="match status" value="1"/>
</dbReference>
<reference evidence="6" key="1">
    <citation type="journal article" date="2019" name="Int. J. Syst. Evol. Microbiol.">
        <title>The Global Catalogue of Microorganisms (GCM) 10K type strain sequencing project: providing services to taxonomists for standard genome sequencing and annotation.</title>
        <authorList>
            <consortium name="The Broad Institute Genomics Platform"/>
            <consortium name="The Broad Institute Genome Sequencing Center for Infectious Disease"/>
            <person name="Wu L."/>
            <person name="Ma J."/>
        </authorList>
    </citation>
    <scope>NUCLEOTIDE SEQUENCE [LARGE SCALE GENOMIC DNA]</scope>
    <source>
        <strain evidence="6">CCUG 59129</strain>
    </source>
</reference>
<evidence type="ECO:0000259" key="4">
    <source>
        <dbReference type="SMART" id="SM00822"/>
    </source>
</evidence>
<evidence type="ECO:0000256" key="2">
    <source>
        <dbReference type="ARBA" id="ARBA00023002"/>
    </source>
</evidence>
<dbReference type="Proteomes" id="UP001596989">
    <property type="component" value="Unassembled WGS sequence"/>
</dbReference>
<dbReference type="EMBL" id="JBHTJZ010000072">
    <property type="protein sequence ID" value="MFD0962240.1"/>
    <property type="molecule type" value="Genomic_DNA"/>
</dbReference>
<keyword evidence="6" id="KW-1185">Reference proteome</keyword>
<comment type="similarity">
    <text evidence="1">Belongs to the short-chain dehydrogenases/reductases (SDR) family.</text>
</comment>
<comment type="caution">
    <text evidence="5">The sequence shown here is derived from an EMBL/GenBank/DDBJ whole genome shotgun (WGS) entry which is preliminary data.</text>
</comment>
<dbReference type="RefSeq" id="WP_377568653.1">
    <property type="nucleotide sequence ID" value="NZ_JBHTJZ010000072.1"/>
</dbReference>
<dbReference type="InterPro" id="IPR036291">
    <property type="entry name" value="NAD(P)-bd_dom_sf"/>
</dbReference>
<evidence type="ECO:0000313" key="6">
    <source>
        <dbReference type="Proteomes" id="UP001596989"/>
    </source>
</evidence>
<gene>
    <name evidence="5" type="ORF">ACFQ2I_23140</name>
</gene>
<dbReference type="PROSITE" id="PS00061">
    <property type="entry name" value="ADH_SHORT"/>
    <property type="match status" value="1"/>
</dbReference>
<dbReference type="InterPro" id="IPR020904">
    <property type="entry name" value="Sc_DH/Rdtase_CS"/>
</dbReference>
<dbReference type="CDD" id="cd05233">
    <property type="entry name" value="SDR_c"/>
    <property type="match status" value="1"/>
</dbReference>
<dbReference type="SUPFAM" id="SSF51735">
    <property type="entry name" value="NAD(P)-binding Rossmann-fold domains"/>
    <property type="match status" value="1"/>
</dbReference>
<evidence type="ECO:0000256" key="1">
    <source>
        <dbReference type="ARBA" id="ARBA00006484"/>
    </source>
</evidence>
<dbReference type="InterPro" id="IPR002347">
    <property type="entry name" value="SDR_fam"/>
</dbReference>
<sequence>MLLKGRKAVITGAAGRIGSAIARRFAEEGCSMMLLDLNRQGLEALAQHLKEYGDSIAFMPLDVSNEAEVKLAFAGMDRMDILVNNAGYTRLDSIELGSLERWNEVMSLNLTSVFLCCKYAMPLLRHSKTPAIVNMSSVNAFRVNPGLPAYSAAKSGIIALTQQLAIEGAANRIRANCISPGGTISASDQNERAEEPDFAIEVDCYPLGRLGYPEDVANAALFLSSDLSSFVNGINLIVDGGMSLQAPSALVRADLRQRWKQGKYMLESRCDHDH</sequence>
<proteinExistence type="inferred from homology"/>
<dbReference type="Pfam" id="PF13561">
    <property type="entry name" value="adh_short_C2"/>
    <property type="match status" value="1"/>
</dbReference>
<keyword evidence="2 5" id="KW-0560">Oxidoreductase</keyword>
<evidence type="ECO:0000256" key="3">
    <source>
        <dbReference type="ARBA" id="ARBA00023027"/>
    </source>
</evidence>
<dbReference type="PRINTS" id="PR00081">
    <property type="entry name" value="GDHRDH"/>
</dbReference>
<dbReference type="EC" id="1.1.1.-" evidence="5"/>
<dbReference type="SMART" id="SM00822">
    <property type="entry name" value="PKS_KR"/>
    <property type="match status" value="1"/>
</dbReference>